<sequence>MSLEVRRLTPGDFEAFRAMNRLFARAFDDAEHYGSAPPSDVYIEERLADTTFVALLATLNQEPVGALAAYELKKFERERSELYIYDLAVEEAHRRQGVATALIGWLQHYAGSTNA</sequence>
<evidence type="ECO:0000313" key="2">
    <source>
        <dbReference type="EMBL" id="CAA9500814.1"/>
    </source>
</evidence>
<accession>A0A6J4SJ93</accession>
<name>A0A6J4SJ93_9SPHN</name>
<dbReference type="CDD" id="cd04301">
    <property type="entry name" value="NAT_SF"/>
    <property type="match status" value="1"/>
</dbReference>
<dbReference type="Pfam" id="PF00583">
    <property type="entry name" value="Acetyltransf_1"/>
    <property type="match status" value="1"/>
</dbReference>
<dbReference type="GO" id="GO:0016747">
    <property type="term" value="F:acyltransferase activity, transferring groups other than amino-acyl groups"/>
    <property type="evidence" value="ECO:0007669"/>
    <property type="project" value="InterPro"/>
</dbReference>
<dbReference type="EMBL" id="CADCVZ010000015">
    <property type="protein sequence ID" value="CAA9500814.1"/>
    <property type="molecule type" value="Genomic_DNA"/>
</dbReference>
<dbReference type="PROSITE" id="PS51186">
    <property type="entry name" value="GNAT"/>
    <property type="match status" value="1"/>
</dbReference>
<dbReference type="InterPro" id="IPR000182">
    <property type="entry name" value="GNAT_dom"/>
</dbReference>
<dbReference type="SUPFAM" id="SSF55729">
    <property type="entry name" value="Acyl-CoA N-acyltransferases (Nat)"/>
    <property type="match status" value="1"/>
</dbReference>
<dbReference type="AlphaFoldDB" id="A0A6J4SJ93"/>
<evidence type="ECO:0000259" key="1">
    <source>
        <dbReference type="PROSITE" id="PS51186"/>
    </source>
</evidence>
<organism evidence="2">
    <name type="scientific">uncultured Sphingomonas sp</name>
    <dbReference type="NCBI Taxonomy" id="158754"/>
    <lineage>
        <taxon>Bacteria</taxon>
        <taxon>Pseudomonadati</taxon>
        <taxon>Pseudomonadota</taxon>
        <taxon>Alphaproteobacteria</taxon>
        <taxon>Sphingomonadales</taxon>
        <taxon>Sphingomonadaceae</taxon>
        <taxon>Sphingomonas</taxon>
        <taxon>environmental samples</taxon>
    </lineage>
</organism>
<protein>
    <recommendedName>
        <fullName evidence="1">N-acetyltransferase domain-containing protein</fullName>
    </recommendedName>
</protein>
<dbReference type="InterPro" id="IPR016181">
    <property type="entry name" value="Acyl_CoA_acyltransferase"/>
</dbReference>
<proteinExistence type="predicted"/>
<reference evidence="2" key="1">
    <citation type="submission" date="2020-02" db="EMBL/GenBank/DDBJ databases">
        <authorList>
            <person name="Meier V. D."/>
        </authorList>
    </citation>
    <scope>NUCLEOTIDE SEQUENCE</scope>
    <source>
        <strain evidence="2">AVDCRST_MAG09</strain>
    </source>
</reference>
<feature type="domain" description="N-acetyltransferase" evidence="1">
    <location>
        <begin position="3"/>
        <end position="115"/>
    </location>
</feature>
<dbReference type="Gene3D" id="3.40.630.30">
    <property type="match status" value="1"/>
</dbReference>
<gene>
    <name evidence="2" type="ORF">AVDCRST_MAG09-992</name>
</gene>